<proteinExistence type="predicted"/>
<comment type="caution">
    <text evidence="1">The sequence shown here is derived from an EMBL/GenBank/DDBJ whole genome shotgun (WGS) entry which is preliminary data.</text>
</comment>
<evidence type="ECO:0008006" key="3">
    <source>
        <dbReference type="Google" id="ProtNLM"/>
    </source>
</evidence>
<evidence type="ECO:0000313" key="2">
    <source>
        <dbReference type="Proteomes" id="UP000787635"/>
    </source>
</evidence>
<dbReference type="Proteomes" id="UP000787635">
    <property type="component" value="Unassembled WGS sequence"/>
</dbReference>
<protein>
    <recommendedName>
        <fullName evidence="3">Antifreeze protein</fullName>
    </recommendedName>
</protein>
<dbReference type="EMBL" id="JAAVNE010000023">
    <property type="protein sequence ID" value="NKC32128.1"/>
    <property type="molecule type" value="Genomic_DNA"/>
</dbReference>
<accession>A0ABX1E5S2</accession>
<evidence type="ECO:0000313" key="1">
    <source>
        <dbReference type="EMBL" id="NKC32128.1"/>
    </source>
</evidence>
<keyword evidence="2" id="KW-1185">Reference proteome</keyword>
<gene>
    <name evidence="1" type="ORF">HEQ75_14785</name>
</gene>
<dbReference type="RefSeq" id="WP_168031904.1">
    <property type="nucleotide sequence ID" value="NZ_JAAVNE010000023.1"/>
</dbReference>
<organism evidence="1 2">
    <name type="scientific">Falsiroseomonas selenitidurans</name>
    <dbReference type="NCBI Taxonomy" id="2716335"/>
    <lineage>
        <taxon>Bacteria</taxon>
        <taxon>Pseudomonadati</taxon>
        <taxon>Pseudomonadota</taxon>
        <taxon>Alphaproteobacteria</taxon>
        <taxon>Acetobacterales</taxon>
        <taxon>Roseomonadaceae</taxon>
        <taxon>Falsiroseomonas</taxon>
    </lineage>
</organism>
<name>A0ABX1E5S2_9PROT</name>
<reference evidence="1 2" key="1">
    <citation type="submission" date="2020-03" db="EMBL/GenBank/DDBJ databases">
        <title>Roseomonas selenitidurans sp. nov. isolated from urban soil.</title>
        <authorList>
            <person name="Liu H."/>
        </authorList>
    </citation>
    <scope>NUCLEOTIDE SEQUENCE [LARGE SCALE GENOMIC DNA]</scope>
    <source>
        <strain evidence="1 2">BU-1</strain>
    </source>
</reference>
<sequence>MINPGAYALFAWQAGWVFTLRSLQLSVDPAGASAALAEMVAEKQKAFTDGAFAATRAVMAGARPDLVAAAALRPARRRVAANIRALHRKP</sequence>